<reference evidence="2 3" key="1">
    <citation type="journal article" date="2020" name="Antonie Van Leeuwenhoek">
        <title>Rhodopirellula heiligendammensis sp. nov., Rhodopirellula pilleata sp. nov., and Rhodopirellula solitaria sp. nov. isolated from natural or artificial marine surfaces in Northern Germany and California, USA, and emended description of the genus Rhodopirellula.</title>
        <authorList>
            <person name="Kallscheuer N."/>
            <person name="Wiegand S."/>
            <person name="Jogler M."/>
            <person name="Boedeker C."/>
            <person name="Peeters S.H."/>
            <person name="Rast P."/>
            <person name="Heuer A."/>
            <person name="Jetten M.S.M."/>
            <person name="Rohde M."/>
            <person name="Jogler C."/>
        </authorList>
    </citation>
    <scope>NUCLEOTIDE SEQUENCE [LARGE SCALE GENOMIC DNA]</scope>
    <source>
        <strain evidence="2 3">Poly21</strain>
    </source>
</reference>
<sequence>MPDLFTAAADFLTEQLAAAGATRLVTLTDRESYPDVSIELQAAPGQSTWDEVASDGTVSQIAARDWLVDVTQLITDEGLQLPKRGWIITDSIDDVRYECVAAAGDAPWIWSDTGRRRIRIHTQSLDDDQDPDCECGA</sequence>
<dbReference type="Proteomes" id="UP000319908">
    <property type="component" value="Unassembled WGS sequence"/>
</dbReference>
<comment type="caution">
    <text evidence="2">The sequence shown here is derived from an EMBL/GenBank/DDBJ whole genome shotgun (WGS) entry which is preliminary data.</text>
</comment>
<dbReference type="Pfam" id="PF25138">
    <property type="entry name" value="Phage_H_T_join_3"/>
    <property type="match status" value="1"/>
</dbReference>
<name>A0A5C6C1I0_9BACT</name>
<dbReference type="EMBL" id="SJPU01000001">
    <property type="protein sequence ID" value="TWU17992.1"/>
    <property type="molecule type" value="Genomic_DNA"/>
</dbReference>
<dbReference type="AlphaFoldDB" id="A0A5C6C1I0"/>
<gene>
    <name evidence="2" type="ORF">Poly21_01450</name>
</gene>
<dbReference type="RefSeq" id="WP_146404990.1">
    <property type="nucleotide sequence ID" value="NZ_SJPU01000001.1"/>
</dbReference>
<evidence type="ECO:0000313" key="2">
    <source>
        <dbReference type="EMBL" id="TWU17992.1"/>
    </source>
</evidence>
<protein>
    <recommendedName>
        <fullName evidence="1">Phage head-tail joining protein domain-containing protein</fullName>
    </recommendedName>
</protein>
<evidence type="ECO:0000259" key="1">
    <source>
        <dbReference type="Pfam" id="PF25138"/>
    </source>
</evidence>
<feature type="domain" description="Phage head-tail joining protein" evidence="1">
    <location>
        <begin position="5"/>
        <end position="125"/>
    </location>
</feature>
<proteinExistence type="predicted"/>
<dbReference type="InterPro" id="IPR056942">
    <property type="entry name" value="Phage_H_T_join"/>
</dbReference>
<evidence type="ECO:0000313" key="3">
    <source>
        <dbReference type="Proteomes" id="UP000319908"/>
    </source>
</evidence>
<accession>A0A5C6C1I0</accession>
<organism evidence="2 3">
    <name type="scientific">Allorhodopirellula heiligendammensis</name>
    <dbReference type="NCBI Taxonomy" id="2714739"/>
    <lineage>
        <taxon>Bacteria</taxon>
        <taxon>Pseudomonadati</taxon>
        <taxon>Planctomycetota</taxon>
        <taxon>Planctomycetia</taxon>
        <taxon>Pirellulales</taxon>
        <taxon>Pirellulaceae</taxon>
        <taxon>Allorhodopirellula</taxon>
    </lineage>
</organism>
<keyword evidence="3" id="KW-1185">Reference proteome</keyword>